<dbReference type="InterPro" id="IPR013325">
    <property type="entry name" value="RNA_pol_sigma_r2"/>
</dbReference>
<evidence type="ECO:0000313" key="10">
    <source>
        <dbReference type="Proteomes" id="UP001152321"/>
    </source>
</evidence>
<name>A0ABT6DKE0_9BACT</name>
<keyword evidence="10" id="KW-1185">Reference proteome</keyword>
<keyword evidence="3 6" id="KW-0731">Sigma factor</keyword>
<dbReference type="Gene3D" id="1.10.1740.10">
    <property type="match status" value="1"/>
</dbReference>
<dbReference type="InterPro" id="IPR014284">
    <property type="entry name" value="RNA_pol_sigma-70_dom"/>
</dbReference>
<proteinExistence type="inferred from homology"/>
<dbReference type="Pfam" id="PF04545">
    <property type="entry name" value="Sigma70_r4"/>
    <property type="match status" value="1"/>
</dbReference>
<protein>
    <recommendedName>
        <fullName evidence="6">RNA polymerase sigma factor</fullName>
    </recommendedName>
</protein>
<evidence type="ECO:0000256" key="6">
    <source>
        <dbReference type="RuleBase" id="RU000716"/>
    </source>
</evidence>
<dbReference type="PROSITE" id="PS01063">
    <property type="entry name" value="SIGMA70_ECF"/>
    <property type="match status" value="1"/>
</dbReference>
<evidence type="ECO:0000256" key="2">
    <source>
        <dbReference type="ARBA" id="ARBA00023015"/>
    </source>
</evidence>
<evidence type="ECO:0000259" key="7">
    <source>
        <dbReference type="Pfam" id="PF04542"/>
    </source>
</evidence>
<keyword evidence="2 6" id="KW-0805">Transcription regulation</keyword>
<dbReference type="RefSeq" id="WP_277578806.1">
    <property type="nucleotide sequence ID" value="NZ_JANRMI010000004.1"/>
</dbReference>
<accession>A0ABT6DKE0</accession>
<dbReference type="SUPFAM" id="SSF88659">
    <property type="entry name" value="Sigma3 and sigma4 domains of RNA polymerase sigma factors"/>
    <property type="match status" value="1"/>
</dbReference>
<dbReference type="PANTHER" id="PTHR43133">
    <property type="entry name" value="RNA POLYMERASE ECF-TYPE SIGMA FACTO"/>
    <property type="match status" value="1"/>
</dbReference>
<comment type="similarity">
    <text evidence="1 6">Belongs to the sigma-70 factor family. ECF subfamily.</text>
</comment>
<dbReference type="NCBIfam" id="TIGR02937">
    <property type="entry name" value="sigma70-ECF"/>
    <property type="match status" value="1"/>
</dbReference>
<dbReference type="Proteomes" id="UP001152321">
    <property type="component" value="Unassembled WGS sequence"/>
</dbReference>
<keyword evidence="4 6" id="KW-0238">DNA-binding</keyword>
<evidence type="ECO:0000259" key="8">
    <source>
        <dbReference type="Pfam" id="PF04545"/>
    </source>
</evidence>
<organism evidence="9 10">
    <name type="scientific">Bdellovibrio svalbardensis</name>
    <dbReference type="NCBI Taxonomy" id="2972972"/>
    <lineage>
        <taxon>Bacteria</taxon>
        <taxon>Pseudomonadati</taxon>
        <taxon>Bdellovibrionota</taxon>
        <taxon>Bdellovibrionia</taxon>
        <taxon>Bdellovibrionales</taxon>
        <taxon>Pseudobdellovibrionaceae</taxon>
        <taxon>Bdellovibrio</taxon>
    </lineage>
</organism>
<feature type="domain" description="RNA polymerase sigma-70 region 4" evidence="8">
    <location>
        <begin position="123"/>
        <end position="171"/>
    </location>
</feature>
<dbReference type="Pfam" id="PF04542">
    <property type="entry name" value="Sigma70_r2"/>
    <property type="match status" value="1"/>
</dbReference>
<dbReference type="CDD" id="cd06171">
    <property type="entry name" value="Sigma70_r4"/>
    <property type="match status" value="1"/>
</dbReference>
<comment type="caution">
    <text evidence="9">The sequence shown here is derived from an EMBL/GenBank/DDBJ whole genome shotgun (WGS) entry which is preliminary data.</text>
</comment>
<dbReference type="EMBL" id="JANRMI010000004">
    <property type="protein sequence ID" value="MDG0817328.1"/>
    <property type="molecule type" value="Genomic_DNA"/>
</dbReference>
<dbReference type="InterPro" id="IPR039425">
    <property type="entry name" value="RNA_pol_sigma-70-like"/>
</dbReference>
<feature type="domain" description="RNA polymerase sigma-70 region 2" evidence="7">
    <location>
        <begin position="28"/>
        <end position="92"/>
    </location>
</feature>
<sequence>MNKKLSDSNDEDLLLALAEGEEKALDILYLRHSGRVLTYALKRGMTREQADDVLQIVFLQIFRKKHLYDPKHKALAWLYVITRSELKDYRNREIKDFVEWDDSLSQSAPMDPSLENKDESESLLKELKPREQEVMKLRYLDELEYDEIAARLQESASNIRQIVSRSLKFLKTQKSNQKN</sequence>
<dbReference type="InterPro" id="IPR036388">
    <property type="entry name" value="WH-like_DNA-bd_sf"/>
</dbReference>
<dbReference type="SUPFAM" id="SSF88946">
    <property type="entry name" value="Sigma2 domain of RNA polymerase sigma factors"/>
    <property type="match status" value="1"/>
</dbReference>
<dbReference type="InterPro" id="IPR007630">
    <property type="entry name" value="RNA_pol_sigma70_r4"/>
</dbReference>
<evidence type="ECO:0000313" key="9">
    <source>
        <dbReference type="EMBL" id="MDG0817328.1"/>
    </source>
</evidence>
<evidence type="ECO:0000256" key="1">
    <source>
        <dbReference type="ARBA" id="ARBA00010641"/>
    </source>
</evidence>
<dbReference type="InterPro" id="IPR000838">
    <property type="entry name" value="RNA_pol_sigma70_ECF_CS"/>
</dbReference>
<dbReference type="Gene3D" id="1.10.10.10">
    <property type="entry name" value="Winged helix-like DNA-binding domain superfamily/Winged helix DNA-binding domain"/>
    <property type="match status" value="1"/>
</dbReference>
<evidence type="ECO:0000256" key="3">
    <source>
        <dbReference type="ARBA" id="ARBA00023082"/>
    </source>
</evidence>
<evidence type="ECO:0000256" key="4">
    <source>
        <dbReference type="ARBA" id="ARBA00023125"/>
    </source>
</evidence>
<evidence type="ECO:0000256" key="5">
    <source>
        <dbReference type="ARBA" id="ARBA00023163"/>
    </source>
</evidence>
<gene>
    <name evidence="9" type="ORF">NWE73_13185</name>
</gene>
<dbReference type="InterPro" id="IPR013324">
    <property type="entry name" value="RNA_pol_sigma_r3/r4-like"/>
</dbReference>
<dbReference type="InterPro" id="IPR007627">
    <property type="entry name" value="RNA_pol_sigma70_r2"/>
</dbReference>
<reference evidence="9" key="1">
    <citation type="submission" date="2022-08" db="EMBL/GenBank/DDBJ databases">
        <title>Novel Bdellovibrio Species Isolated from Svalbard: Designation Bdellovibrio svalbardensis.</title>
        <authorList>
            <person name="Mitchell R.J."/>
            <person name="Choi S.Y."/>
        </authorList>
    </citation>
    <scope>NUCLEOTIDE SEQUENCE</scope>
    <source>
        <strain evidence="9">PAP01</strain>
    </source>
</reference>
<dbReference type="PANTHER" id="PTHR43133:SF8">
    <property type="entry name" value="RNA POLYMERASE SIGMA FACTOR HI_1459-RELATED"/>
    <property type="match status" value="1"/>
</dbReference>
<keyword evidence="5 6" id="KW-0804">Transcription</keyword>